<organism evidence="9 10">
    <name type="scientific">Microlunatus endophyticus</name>
    <dbReference type="NCBI Taxonomy" id="1716077"/>
    <lineage>
        <taxon>Bacteria</taxon>
        <taxon>Bacillati</taxon>
        <taxon>Actinomycetota</taxon>
        <taxon>Actinomycetes</taxon>
        <taxon>Propionibacteriales</taxon>
        <taxon>Propionibacteriaceae</taxon>
        <taxon>Microlunatus</taxon>
    </lineage>
</organism>
<evidence type="ECO:0000256" key="3">
    <source>
        <dbReference type="ARBA" id="ARBA00022448"/>
    </source>
</evidence>
<keyword evidence="6 9" id="KW-0067">ATP-binding</keyword>
<keyword evidence="10" id="KW-1185">Reference proteome</keyword>
<dbReference type="PANTHER" id="PTHR43297">
    <property type="entry name" value="OLIGOPEPTIDE TRANSPORT ATP-BINDING PROTEIN APPD"/>
    <property type="match status" value="1"/>
</dbReference>
<reference evidence="9" key="1">
    <citation type="journal article" date="2014" name="Int. J. Syst. Evol. Microbiol.">
        <title>Complete genome sequence of Corynebacterium casei LMG S-19264T (=DSM 44701T), isolated from a smear-ripened cheese.</title>
        <authorList>
            <consortium name="US DOE Joint Genome Institute (JGI-PGF)"/>
            <person name="Walter F."/>
            <person name="Albersmeier A."/>
            <person name="Kalinowski J."/>
            <person name="Ruckert C."/>
        </authorList>
    </citation>
    <scope>NUCLEOTIDE SEQUENCE</scope>
    <source>
        <strain evidence="9">CGMCC 4.7306</strain>
    </source>
</reference>
<dbReference type="PANTHER" id="PTHR43297:SF2">
    <property type="entry name" value="DIPEPTIDE TRANSPORT ATP-BINDING PROTEIN DPPD"/>
    <property type="match status" value="1"/>
</dbReference>
<evidence type="ECO:0000256" key="6">
    <source>
        <dbReference type="ARBA" id="ARBA00022840"/>
    </source>
</evidence>
<gene>
    <name evidence="9" type="primary">oppD</name>
    <name evidence="9" type="ORF">GCM10011575_14410</name>
</gene>
<dbReference type="GO" id="GO:0016887">
    <property type="term" value="F:ATP hydrolysis activity"/>
    <property type="evidence" value="ECO:0007669"/>
    <property type="project" value="InterPro"/>
</dbReference>
<keyword evidence="4" id="KW-1003">Cell membrane</keyword>
<sequence length="695" mass="74782">MTSATPHADALSTASDHPVLAVRDLRVAIDTPAGVVRPVDGVTFDVRRGETLGVVGESGSGKTMTAMAVLRLLPGNGRVDSGSIEFNGTNLTKLSGPELRSLRGRDIGMVFQDPMTSLNPTRTIGSQLREAYRIHHRNSSRAEADRRAVEVLSLVRMPRPQDRLRSYPHQLSGGMRQRAMIAIALVCEPKLLVADEPTTALDVSIQAQILELLDDLKQRLGMAVILVTHDLGVIAGYADRVAVMYGGRIVEQAPTQTLFSAPLHRYTQALLESMPTVEMDPDSALTSIPGSPPQLIDLPPMCRFADRCRYADQLCRGQDPVLLEVAPDHVHACFHAGPAAPPESTDSLLGRPTRQLPEAEDIPAGVSLITADHLEKQYRVKSADLFGRSRPLHAVSDVSFEVRAGETLGIVGESGSGKTTVGRLLVGLEQSTKGSVTGVGVPTGRARAGTVQMMFQDSGAALDPRMSVLDLIAEPLVVQRIGTRAERRRRALELLDAVGLPQSAAQRRPHEFSGGQRQRIAIARALILRPKIIIADEPVSALDVSVQAQILNLMRSLQVEYNVTYVVISHDLSLLKYLADRIAVMYLGKLVEIGPTDSVYGNPRHPYTAGLIASIPRPHASREVARAQGGLSGEIASAIDPPSGCRFRTRCPLATELCAEQEPALVLRGGSHPVACHYPVEGAAPTFHPAESVTA</sequence>
<reference evidence="9" key="2">
    <citation type="submission" date="2020-09" db="EMBL/GenBank/DDBJ databases">
        <authorList>
            <person name="Sun Q."/>
            <person name="Zhou Y."/>
        </authorList>
    </citation>
    <scope>NUCLEOTIDE SEQUENCE</scope>
    <source>
        <strain evidence="9">CGMCC 4.7306</strain>
    </source>
</reference>
<name>A0A917S4T5_9ACTN</name>
<evidence type="ECO:0000259" key="8">
    <source>
        <dbReference type="PROSITE" id="PS50893"/>
    </source>
</evidence>
<dbReference type="Gene3D" id="3.40.50.300">
    <property type="entry name" value="P-loop containing nucleotide triphosphate hydrolases"/>
    <property type="match status" value="2"/>
</dbReference>
<dbReference type="PROSITE" id="PS00211">
    <property type="entry name" value="ABC_TRANSPORTER_1"/>
    <property type="match status" value="2"/>
</dbReference>
<feature type="domain" description="ABC transporter" evidence="8">
    <location>
        <begin position="20"/>
        <end position="271"/>
    </location>
</feature>
<evidence type="ECO:0000256" key="2">
    <source>
        <dbReference type="ARBA" id="ARBA00005417"/>
    </source>
</evidence>
<evidence type="ECO:0000313" key="10">
    <source>
        <dbReference type="Proteomes" id="UP000613840"/>
    </source>
</evidence>
<dbReference type="EMBL" id="BMMZ01000003">
    <property type="protein sequence ID" value="GGL57165.1"/>
    <property type="molecule type" value="Genomic_DNA"/>
</dbReference>
<dbReference type="InterPro" id="IPR027417">
    <property type="entry name" value="P-loop_NTPase"/>
</dbReference>
<proteinExistence type="inferred from homology"/>
<keyword evidence="5" id="KW-0547">Nucleotide-binding</keyword>
<dbReference type="SMART" id="SM00382">
    <property type="entry name" value="AAA"/>
    <property type="match status" value="2"/>
</dbReference>
<accession>A0A917S4T5</accession>
<protein>
    <submittedName>
        <fullName evidence="9">Oligopeptide ABC transporter ATP-binding protein OppF</fullName>
    </submittedName>
</protein>
<dbReference type="GO" id="GO:0005524">
    <property type="term" value="F:ATP binding"/>
    <property type="evidence" value="ECO:0007669"/>
    <property type="project" value="UniProtKB-KW"/>
</dbReference>
<dbReference type="NCBIfam" id="NF008453">
    <property type="entry name" value="PRK11308.1"/>
    <property type="match status" value="2"/>
</dbReference>
<keyword evidence="7" id="KW-0472">Membrane</keyword>
<dbReference type="GO" id="GO:0005886">
    <property type="term" value="C:plasma membrane"/>
    <property type="evidence" value="ECO:0007669"/>
    <property type="project" value="UniProtKB-SubCell"/>
</dbReference>
<dbReference type="Pfam" id="PF08352">
    <property type="entry name" value="oligo_HPY"/>
    <property type="match status" value="2"/>
</dbReference>
<dbReference type="SUPFAM" id="SSF52540">
    <property type="entry name" value="P-loop containing nucleoside triphosphate hydrolases"/>
    <property type="match status" value="2"/>
</dbReference>
<dbReference type="Proteomes" id="UP000613840">
    <property type="component" value="Unassembled WGS sequence"/>
</dbReference>
<comment type="similarity">
    <text evidence="2">Belongs to the ABC transporter superfamily.</text>
</comment>
<evidence type="ECO:0000256" key="7">
    <source>
        <dbReference type="ARBA" id="ARBA00023136"/>
    </source>
</evidence>
<dbReference type="GO" id="GO:0015833">
    <property type="term" value="P:peptide transport"/>
    <property type="evidence" value="ECO:0007669"/>
    <property type="project" value="InterPro"/>
</dbReference>
<evidence type="ECO:0000256" key="1">
    <source>
        <dbReference type="ARBA" id="ARBA00004202"/>
    </source>
</evidence>
<dbReference type="NCBIfam" id="NF007739">
    <property type="entry name" value="PRK10419.1"/>
    <property type="match status" value="2"/>
</dbReference>
<dbReference type="InterPro" id="IPR003439">
    <property type="entry name" value="ABC_transporter-like_ATP-bd"/>
</dbReference>
<dbReference type="PROSITE" id="PS50893">
    <property type="entry name" value="ABC_TRANSPORTER_2"/>
    <property type="match status" value="2"/>
</dbReference>
<feature type="domain" description="ABC transporter" evidence="8">
    <location>
        <begin position="380"/>
        <end position="612"/>
    </location>
</feature>
<dbReference type="InterPro" id="IPR050388">
    <property type="entry name" value="ABC_Ni/Peptide_Import"/>
</dbReference>
<dbReference type="InterPro" id="IPR017871">
    <property type="entry name" value="ABC_transporter-like_CS"/>
</dbReference>
<dbReference type="CDD" id="cd03257">
    <property type="entry name" value="ABC_NikE_OppD_transporters"/>
    <property type="match status" value="2"/>
</dbReference>
<dbReference type="FunFam" id="3.40.50.300:FF:000016">
    <property type="entry name" value="Oligopeptide ABC transporter ATP-binding component"/>
    <property type="match status" value="2"/>
</dbReference>
<dbReference type="InterPro" id="IPR013563">
    <property type="entry name" value="Oligopep_ABC_C"/>
</dbReference>
<evidence type="ECO:0000256" key="5">
    <source>
        <dbReference type="ARBA" id="ARBA00022741"/>
    </source>
</evidence>
<keyword evidence="3" id="KW-0813">Transport</keyword>
<dbReference type="AlphaFoldDB" id="A0A917S4T5"/>
<dbReference type="NCBIfam" id="TIGR01727">
    <property type="entry name" value="oligo_HPY"/>
    <property type="match status" value="2"/>
</dbReference>
<dbReference type="InterPro" id="IPR003593">
    <property type="entry name" value="AAA+_ATPase"/>
</dbReference>
<dbReference type="RefSeq" id="WP_188894525.1">
    <property type="nucleotide sequence ID" value="NZ_BMMZ01000003.1"/>
</dbReference>
<comment type="caution">
    <text evidence="9">The sequence shown here is derived from an EMBL/GenBank/DDBJ whole genome shotgun (WGS) entry which is preliminary data.</text>
</comment>
<dbReference type="Pfam" id="PF00005">
    <property type="entry name" value="ABC_tran"/>
    <property type="match status" value="2"/>
</dbReference>
<evidence type="ECO:0000256" key="4">
    <source>
        <dbReference type="ARBA" id="ARBA00022475"/>
    </source>
</evidence>
<evidence type="ECO:0000313" key="9">
    <source>
        <dbReference type="EMBL" id="GGL57165.1"/>
    </source>
</evidence>
<comment type="subcellular location">
    <subcellularLocation>
        <location evidence="1">Cell membrane</location>
        <topology evidence="1">Peripheral membrane protein</topology>
    </subcellularLocation>
</comment>